<sequence>MKIATLIPAAAPERRQVPVAIPTRSEAEVLAAMMLSEPGLDHGRLVGRAAVALALALNARGYGLNIDLVYGAGLLHDVAKGQPHHERRGAEMLSALGLEEIAAIAAVHNDAGSAADPALAVTDRLGEKDIVCLADKLFSGPRRVRIETRYAEKLAAAGDNDAARRVIFGWRARALALKAMVEQAAGRDLDTILTAAKVCPPEPPAK</sequence>
<dbReference type="EMBL" id="JACHEO010000014">
    <property type="protein sequence ID" value="MBB5348682.1"/>
    <property type="molecule type" value="Genomic_DNA"/>
</dbReference>
<dbReference type="Pfam" id="PF01966">
    <property type="entry name" value="HD"/>
    <property type="match status" value="1"/>
</dbReference>
<dbReference type="Proteomes" id="UP000539642">
    <property type="component" value="Unassembled WGS sequence"/>
</dbReference>
<feature type="domain" description="HD" evidence="1">
    <location>
        <begin position="39"/>
        <end position="140"/>
    </location>
</feature>
<dbReference type="RefSeq" id="WP_183351517.1">
    <property type="nucleotide sequence ID" value="NZ_JACHEO010000014.1"/>
</dbReference>
<dbReference type="CDD" id="cd00077">
    <property type="entry name" value="HDc"/>
    <property type="match status" value="1"/>
</dbReference>
<keyword evidence="3" id="KW-1185">Reference proteome</keyword>
<dbReference type="Gene3D" id="1.10.3210.10">
    <property type="entry name" value="Hypothetical protein af1432"/>
    <property type="match status" value="1"/>
</dbReference>
<dbReference type="InterPro" id="IPR003607">
    <property type="entry name" value="HD/PDEase_dom"/>
</dbReference>
<reference evidence="2 3" key="1">
    <citation type="submission" date="2020-08" db="EMBL/GenBank/DDBJ databases">
        <title>Genomic Encyclopedia of Type Strains, Phase IV (KMG-IV): sequencing the most valuable type-strain genomes for metagenomic binning, comparative biology and taxonomic classification.</title>
        <authorList>
            <person name="Goeker M."/>
        </authorList>
    </citation>
    <scope>NUCLEOTIDE SEQUENCE [LARGE SCALE GENOMIC DNA]</scope>
    <source>
        <strain evidence="2 3">DSM 28570</strain>
    </source>
</reference>
<dbReference type="SUPFAM" id="SSF109604">
    <property type="entry name" value="HD-domain/PDEase-like"/>
    <property type="match status" value="1"/>
</dbReference>
<gene>
    <name evidence="2" type="ORF">HNQ81_002422</name>
</gene>
<comment type="caution">
    <text evidence="2">The sequence shown here is derived from an EMBL/GenBank/DDBJ whole genome shotgun (WGS) entry which is preliminary data.</text>
</comment>
<dbReference type="PROSITE" id="PS51831">
    <property type="entry name" value="HD"/>
    <property type="match status" value="1"/>
</dbReference>
<organism evidence="2 3">
    <name type="scientific">Desulfoprunum benzoelyticum</name>
    <dbReference type="NCBI Taxonomy" id="1506996"/>
    <lineage>
        <taxon>Bacteria</taxon>
        <taxon>Pseudomonadati</taxon>
        <taxon>Thermodesulfobacteriota</taxon>
        <taxon>Desulfobulbia</taxon>
        <taxon>Desulfobulbales</taxon>
        <taxon>Desulfobulbaceae</taxon>
        <taxon>Desulfoprunum</taxon>
    </lineage>
</organism>
<protein>
    <recommendedName>
        <fullName evidence="1">HD domain-containing protein</fullName>
    </recommendedName>
</protein>
<dbReference type="InterPro" id="IPR006674">
    <property type="entry name" value="HD_domain"/>
</dbReference>
<proteinExistence type="predicted"/>
<accession>A0A840USB2</accession>
<name>A0A840USB2_9BACT</name>
<dbReference type="AlphaFoldDB" id="A0A840USB2"/>
<evidence type="ECO:0000259" key="1">
    <source>
        <dbReference type="PROSITE" id="PS51831"/>
    </source>
</evidence>
<evidence type="ECO:0000313" key="2">
    <source>
        <dbReference type="EMBL" id="MBB5348682.1"/>
    </source>
</evidence>
<evidence type="ECO:0000313" key="3">
    <source>
        <dbReference type="Proteomes" id="UP000539642"/>
    </source>
</evidence>